<dbReference type="EMBL" id="SZYD01000010">
    <property type="protein sequence ID" value="KAD4983182.1"/>
    <property type="molecule type" value="Genomic_DNA"/>
</dbReference>
<gene>
    <name evidence="1" type="ORF">E3N88_19853</name>
</gene>
<evidence type="ECO:0000313" key="2">
    <source>
        <dbReference type="Proteomes" id="UP000326396"/>
    </source>
</evidence>
<accession>A0A5N6NSI0</accession>
<sequence>MVPKGWGNRGMSQESSDDVVDGTNFSFGLAILRRANVEGDVEDEAGVVSGYNVPVLSHRMMGIRVRTRVYLSCESYEKWRPYPYTNCCQEGVETLCTLFVQCRWVESCALLLCKKMRDGTPRYMQSCWIGVVLDSETRDMAIWAWGWCPEMRLLWGPLWRSPLSHARSHGHGPLKVRLHDQAFELKGRSLDQRSQQHVGQWGWKCVKLGGFSGLVGFVCGNK</sequence>
<organism evidence="1 2">
    <name type="scientific">Mikania micrantha</name>
    <name type="common">bitter vine</name>
    <dbReference type="NCBI Taxonomy" id="192012"/>
    <lineage>
        <taxon>Eukaryota</taxon>
        <taxon>Viridiplantae</taxon>
        <taxon>Streptophyta</taxon>
        <taxon>Embryophyta</taxon>
        <taxon>Tracheophyta</taxon>
        <taxon>Spermatophyta</taxon>
        <taxon>Magnoliopsida</taxon>
        <taxon>eudicotyledons</taxon>
        <taxon>Gunneridae</taxon>
        <taxon>Pentapetalae</taxon>
        <taxon>asterids</taxon>
        <taxon>campanulids</taxon>
        <taxon>Asterales</taxon>
        <taxon>Asteraceae</taxon>
        <taxon>Asteroideae</taxon>
        <taxon>Heliantheae alliance</taxon>
        <taxon>Eupatorieae</taxon>
        <taxon>Mikania</taxon>
    </lineage>
</organism>
<comment type="caution">
    <text evidence="1">The sequence shown here is derived from an EMBL/GenBank/DDBJ whole genome shotgun (WGS) entry which is preliminary data.</text>
</comment>
<proteinExistence type="predicted"/>
<name>A0A5N6NSI0_9ASTR</name>
<reference evidence="1 2" key="1">
    <citation type="submission" date="2019-05" db="EMBL/GenBank/DDBJ databases">
        <title>Mikania micrantha, genome provides insights into the molecular mechanism of rapid growth.</title>
        <authorList>
            <person name="Liu B."/>
        </authorList>
    </citation>
    <scope>NUCLEOTIDE SEQUENCE [LARGE SCALE GENOMIC DNA]</scope>
    <source>
        <strain evidence="1">NLD-2019</strain>
        <tissue evidence="1">Leaf</tissue>
    </source>
</reference>
<dbReference type="Proteomes" id="UP000326396">
    <property type="component" value="Linkage Group LG18"/>
</dbReference>
<protein>
    <submittedName>
        <fullName evidence="1">Uncharacterized protein</fullName>
    </submittedName>
</protein>
<evidence type="ECO:0000313" key="1">
    <source>
        <dbReference type="EMBL" id="KAD4983182.1"/>
    </source>
</evidence>
<keyword evidence="2" id="KW-1185">Reference proteome</keyword>
<dbReference type="AlphaFoldDB" id="A0A5N6NSI0"/>